<dbReference type="GO" id="GO:0003677">
    <property type="term" value="F:DNA binding"/>
    <property type="evidence" value="ECO:0007669"/>
    <property type="project" value="UniProtKB-KW"/>
</dbReference>
<dbReference type="GO" id="GO:0003723">
    <property type="term" value="F:RNA binding"/>
    <property type="evidence" value="ECO:0007669"/>
    <property type="project" value="UniProtKB-KW"/>
</dbReference>
<dbReference type="EC" id="2.7.7.49" evidence="1"/>
<dbReference type="SMART" id="SM00298">
    <property type="entry name" value="CHROMO"/>
    <property type="match status" value="1"/>
</dbReference>
<evidence type="ECO:0000256" key="6">
    <source>
        <dbReference type="ARBA" id="ARBA00022723"/>
    </source>
</evidence>
<comment type="caution">
    <text evidence="20">The sequence shown here is derived from an EMBL/GenBank/DDBJ whole genome shotgun (WGS) entry which is preliminary data.</text>
</comment>
<dbReference type="Gene3D" id="3.30.70.270">
    <property type="match status" value="2"/>
</dbReference>
<dbReference type="CDD" id="cd00303">
    <property type="entry name" value="retropepsin_like"/>
    <property type="match status" value="1"/>
</dbReference>
<evidence type="ECO:0000259" key="18">
    <source>
        <dbReference type="PROSITE" id="PS50878"/>
    </source>
</evidence>
<feature type="domain" description="Reverse transcriptase" evidence="18">
    <location>
        <begin position="420"/>
        <end position="601"/>
    </location>
</feature>
<dbReference type="PROSITE" id="PS50878">
    <property type="entry name" value="RT_POL"/>
    <property type="match status" value="1"/>
</dbReference>
<evidence type="ECO:0000256" key="3">
    <source>
        <dbReference type="ARBA" id="ARBA00022679"/>
    </source>
</evidence>
<dbReference type="Gene3D" id="2.40.70.10">
    <property type="entry name" value="Acid Proteases"/>
    <property type="match status" value="1"/>
</dbReference>
<dbReference type="Gene3D" id="3.30.420.10">
    <property type="entry name" value="Ribonuclease H-like superfamily/Ribonuclease H"/>
    <property type="match status" value="1"/>
</dbReference>
<evidence type="ECO:0000256" key="13">
    <source>
        <dbReference type="ARBA" id="ARBA00022918"/>
    </source>
</evidence>
<dbReference type="GO" id="GO:0006310">
    <property type="term" value="P:DNA recombination"/>
    <property type="evidence" value="ECO:0007669"/>
    <property type="project" value="UniProtKB-KW"/>
</dbReference>
<dbReference type="FunFam" id="3.10.10.10:FF:000007">
    <property type="entry name" value="Retrovirus-related Pol polyprotein from transposon 17.6-like Protein"/>
    <property type="match status" value="1"/>
</dbReference>
<dbReference type="Pfam" id="PF24626">
    <property type="entry name" value="SH3_Tf2-1"/>
    <property type="match status" value="1"/>
</dbReference>
<dbReference type="InterPro" id="IPR021109">
    <property type="entry name" value="Peptidase_aspartic_dom_sf"/>
</dbReference>
<feature type="domain" description="Chromo" evidence="17">
    <location>
        <begin position="1316"/>
        <end position="1370"/>
    </location>
</feature>
<accession>A0A8H7KEQ2</accession>
<evidence type="ECO:0000259" key="19">
    <source>
        <dbReference type="PROSITE" id="PS50994"/>
    </source>
</evidence>
<dbReference type="GO" id="GO:0006508">
    <property type="term" value="P:proteolysis"/>
    <property type="evidence" value="ECO:0007669"/>
    <property type="project" value="UniProtKB-KW"/>
</dbReference>
<dbReference type="PANTHER" id="PTHR37984:SF5">
    <property type="entry name" value="PROTEIN NYNRIN-LIKE"/>
    <property type="match status" value="1"/>
</dbReference>
<evidence type="ECO:0000256" key="8">
    <source>
        <dbReference type="ARBA" id="ARBA00022759"/>
    </source>
</evidence>
<evidence type="ECO:0000313" key="20">
    <source>
        <dbReference type="EMBL" id="KAF7770839.1"/>
    </source>
</evidence>
<gene>
    <name evidence="20" type="ORF">Agabi119p4_6813</name>
</gene>
<keyword evidence="3" id="KW-0808">Transferase</keyword>
<dbReference type="InterPro" id="IPR001584">
    <property type="entry name" value="Integrase_cat-core"/>
</dbReference>
<dbReference type="InterPro" id="IPR000953">
    <property type="entry name" value="Chromo/chromo_shadow_dom"/>
</dbReference>
<keyword evidence="5" id="KW-0540">Nuclease</keyword>
<dbReference type="SUPFAM" id="SSF56672">
    <property type="entry name" value="DNA/RNA polymerases"/>
    <property type="match status" value="1"/>
</dbReference>
<dbReference type="InterPro" id="IPR050951">
    <property type="entry name" value="Retrovirus_Pol_polyprotein"/>
</dbReference>
<evidence type="ECO:0000256" key="11">
    <source>
        <dbReference type="ARBA" id="ARBA00022884"/>
    </source>
</evidence>
<evidence type="ECO:0000256" key="12">
    <source>
        <dbReference type="ARBA" id="ARBA00022908"/>
    </source>
</evidence>
<dbReference type="GO" id="GO:0004190">
    <property type="term" value="F:aspartic-type endopeptidase activity"/>
    <property type="evidence" value="ECO:0007669"/>
    <property type="project" value="UniProtKB-KW"/>
</dbReference>
<dbReference type="SUPFAM" id="SSF54160">
    <property type="entry name" value="Chromo domain-like"/>
    <property type="match status" value="1"/>
</dbReference>
<dbReference type="SUPFAM" id="SSF50630">
    <property type="entry name" value="Acid proteases"/>
    <property type="match status" value="1"/>
</dbReference>
<dbReference type="InterPro" id="IPR043502">
    <property type="entry name" value="DNA/RNA_pol_sf"/>
</dbReference>
<dbReference type="PROSITE" id="PS50994">
    <property type="entry name" value="INTEGRASE"/>
    <property type="match status" value="1"/>
</dbReference>
<keyword evidence="16" id="KW-0233">DNA recombination</keyword>
<dbReference type="Gene3D" id="1.10.340.70">
    <property type="match status" value="1"/>
</dbReference>
<dbReference type="InterPro" id="IPR043128">
    <property type="entry name" value="Rev_trsase/Diguanyl_cyclase"/>
</dbReference>
<dbReference type="PANTHER" id="PTHR37984">
    <property type="entry name" value="PROTEIN CBG26694"/>
    <property type="match status" value="1"/>
</dbReference>
<dbReference type="EMBL" id="JABXXO010000009">
    <property type="protein sequence ID" value="KAF7770839.1"/>
    <property type="molecule type" value="Genomic_DNA"/>
</dbReference>
<dbReference type="GO" id="GO:0046872">
    <property type="term" value="F:metal ion binding"/>
    <property type="evidence" value="ECO:0007669"/>
    <property type="project" value="UniProtKB-KW"/>
</dbReference>
<evidence type="ECO:0000256" key="1">
    <source>
        <dbReference type="ARBA" id="ARBA00012493"/>
    </source>
</evidence>
<dbReference type="InterPro" id="IPR016197">
    <property type="entry name" value="Chromo-like_dom_sf"/>
</dbReference>
<dbReference type="Pfam" id="PF17917">
    <property type="entry name" value="RT_RNaseH"/>
    <property type="match status" value="1"/>
</dbReference>
<dbReference type="GO" id="GO:0003887">
    <property type="term" value="F:DNA-directed DNA polymerase activity"/>
    <property type="evidence" value="ECO:0007669"/>
    <property type="project" value="UniProtKB-KW"/>
</dbReference>
<dbReference type="GO" id="GO:0005634">
    <property type="term" value="C:nucleus"/>
    <property type="evidence" value="ECO:0007669"/>
    <property type="project" value="UniProtKB-ARBA"/>
</dbReference>
<evidence type="ECO:0000256" key="7">
    <source>
        <dbReference type="ARBA" id="ARBA00022750"/>
    </source>
</evidence>
<keyword evidence="14" id="KW-0239">DNA-directed DNA polymerase</keyword>
<keyword evidence="10" id="KW-0460">Magnesium</keyword>
<dbReference type="CDD" id="cd09274">
    <property type="entry name" value="RNase_HI_RT_Ty3"/>
    <property type="match status" value="1"/>
</dbReference>
<keyword evidence="2" id="KW-0645">Protease</keyword>
<evidence type="ECO:0000256" key="14">
    <source>
        <dbReference type="ARBA" id="ARBA00022932"/>
    </source>
</evidence>
<evidence type="ECO:0000256" key="16">
    <source>
        <dbReference type="ARBA" id="ARBA00023172"/>
    </source>
</evidence>
<organism evidence="20 21">
    <name type="scientific">Agaricus bisporus var. burnettii</name>
    <dbReference type="NCBI Taxonomy" id="192524"/>
    <lineage>
        <taxon>Eukaryota</taxon>
        <taxon>Fungi</taxon>
        <taxon>Dikarya</taxon>
        <taxon>Basidiomycota</taxon>
        <taxon>Agaricomycotina</taxon>
        <taxon>Agaricomycetes</taxon>
        <taxon>Agaricomycetidae</taxon>
        <taxon>Agaricales</taxon>
        <taxon>Agaricineae</taxon>
        <taxon>Agaricaceae</taxon>
        <taxon>Agaricus</taxon>
    </lineage>
</organism>
<evidence type="ECO:0000313" key="21">
    <source>
        <dbReference type="Proteomes" id="UP000629468"/>
    </source>
</evidence>
<dbReference type="GO" id="GO:0006338">
    <property type="term" value="P:chromatin remodeling"/>
    <property type="evidence" value="ECO:0007669"/>
    <property type="project" value="UniProtKB-ARBA"/>
</dbReference>
<dbReference type="InterPro" id="IPR056924">
    <property type="entry name" value="SH3_Tf2-1"/>
</dbReference>
<dbReference type="GO" id="GO:0015074">
    <property type="term" value="P:DNA integration"/>
    <property type="evidence" value="ECO:0007669"/>
    <property type="project" value="UniProtKB-KW"/>
</dbReference>
<keyword evidence="9" id="KW-0378">Hydrolase</keyword>
<keyword evidence="6" id="KW-0479">Metal-binding</keyword>
<dbReference type="Gene3D" id="2.40.50.40">
    <property type="match status" value="1"/>
</dbReference>
<keyword evidence="11" id="KW-0694">RNA-binding</keyword>
<dbReference type="InterPro" id="IPR041588">
    <property type="entry name" value="Integrase_H2C2"/>
</dbReference>
<reference evidence="20 21" key="1">
    <citation type="journal article" name="Sci. Rep.">
        <title>Telomere-to-telomere assembled and centromere annotated genomes of the two main subspecies of the button mushroom Agaricus bisporus reveal especially polymorphic chromosome ends.</title>
        <authorList>
            <person name="Sonnenberg A.S.M."/>
            <person name="Sedaghat-Telgerd N."/>
            <person name="Lavrijssen B."/>
            <person name="Ohm R.A."/>
            <person name="Hendrickx P.M."/>
            <person name="Scholtmeijer K."/>
            <person name="Baars J.J.P."/>
            <person name="van Peer A."/>
        </authorList>
    </citation>
    <scope>NUCLEOTIDE SEQUENCE [LARGE SCALE GENOMIC DNA]</scope>
    <source>
        <strain evidence="20 21">H119_p4</strain>
    </source>
</reference>
<dbReference type="GO" id="GO:0003964">
    <property type="term" value="F:RNA-directed DNA polymerase activity"/>
    <property type="evidence" value="ECO:0007669"/>
    <property type="project" value="UniProtKB-KW"/>
</dbReference>
<dbReference type="GO" id="GO:0004519">
    <property type="term" value="F:endonuclease activity"/>
    <property type="evidence" value="ECO:0007669"/>
    <property type="project" value="UniProtKB-KW"/>
</dbReference>
<keyword evidence="8" id="KW-0255">Endonuclease</keyword>
<keyword evidence="4" id="KW-0548">Nucleotidyltransferase</keyword>
<dbReference type="Pfam" id="PF00078">
    <property type="entry name" value="RVT_1"/>
    <property type="match status" value="1"/>
</dbReference>
<keyword evidence="12" id="KW-0229">DNA integration</keyword>
<keyword evidence="13" id="KW-0695">RNA-directed DNA polymerase</keyword>
<dbReference type="Pfam" id="PF00385">
    <property type="entry name" value="Chromo"/>
    <property type="match status" value="1"/>
</dbReference>
<dbReference type="CDD" id="cd01647">
    <property type="entry name" value="RT_LTR"/>
    <property type="match status" value="1"/>
</dbReference>
<evidence type="ECO:0000259" key="17">
    <source>
        <dbReference type="PROSITE" id="PS50013"/>
    </source>
</evidence>
<dbReference type="SUPFAM" id="SSF53098">
    <property type="entry name" value="Ribonuclease H-like"/>
    <property type="match status" value="1"/>
</dbReference>
<evidence type="ECO:0000256" key="5">
    <source>
        <dbReference type="ARBA" id="ARBA00022722"/>
    </source>
</evidence>
<evidence type="ECO:0000256" key="10">
    <source>
        <dbReference type="ARBA" id="ARBA00022842"/>
    </source>
</evidence>
<feature type="domain" description="Integrase catalytic" evidence="19">
    <location>
        <begin position="995"/>
        <end position="1168"/>
    </location>
</feature>
<evidence type="ECO:0000256" key="9">
    <source>
        <dbReference type="ARBA" id="ARBA00022801"/>
    </source>
</evidence>
<evidence type="ECO:0000256" key="15">
    <source>
        <dbReference type="ARBA" id="ARBA00023125"/>
    </source>
</evidence>
<keyword evidence="15" id="KW-0238">DNA-binding</keyword>
<name>A0A8H7KEQ2_AGABI</name>
<dbReference type="InterPro" id="IPR012337">
    <property type="entry name" value="RNaseH-like_sf"/>
</dbReference>
<evidence type="ECO:0000256" key="4">
    <source>
        <dbReference type="ARBA" id="ARBA00022695"/>
    </source>
</evidence>
<dbReference type="PROSITE" id="PS50013">
    <property type="entry name" value="CHROMO_2"/>
    <property type="match status" value="1"/>
</dbReference>
<keyword evidence="7" id="KW-0064">Aspartyl protease</keyword>
<evidence type="ECO:0000256" key="2">
    <source>
        <dbReference type="ARBA" id="ARBA00022670"/>
    </source>
</evidence>
<protein>
    <recommendedName>
        <fullName evidence="1">RNA-directed DNA polymerase</fullName>
        <ecNumber evidence="1">2.7.7.49</ecNumber>
    </recommendedName>
</protein>
<dbReference type="InterPro" id="IPR000477">
    <property type="entry name" value="RT_dom"/>
</dbReference>
<dbReference type="Pfam" id="PF17921">
    <property type="entry name" value="Integrase_H2C2"/>
    <property type="match status" value="1"/>
</dbReference>
<dbReference type="Pfam" id="PF08284">
    <property type="entry name" value="RVP_2"/>
    <property type="match status" value="1"/>
</dbReference>
<sequence>MYNFQQLVTASIEDLDAQFDAAQNTDFLDGSSDLTVNATFPLVSGSPMNSAFGASTSYHVDPTTFQADDVFAGAVMYDDNNLPMDDVLDDDEMYVLPSTSPPPHDHLLWTCYVDSPHGPSARVQALIDHGCPTVLISSNLADGLDLRRLTLGKPLSLAGVGGGTFSCTHFVKLHVHSVDDTWKAQTVRALVVPQLHFDLILGLEWLRANKIIVDMAENSVVAKDSGYILLDASLPCLRRPSYIPSPAATIVRKATRHLPPSSVAPSRVAAITSSRNCLRSCLVELQRTVRRVPPKRSTFLSFGLIKNRLTSLASLQTHSTSLSSAEATTKSEFNDLFLDSRSSAKIPLGPVNSALQLEDSKAKSEFHDLFPEKLPHVSALPCDVRHRIIITAAEKICVGREYTCPRKWREAWKGLIEEHLQAGRIRPSSSPFAAPSFLVPKADPSATPRWVIDYRRLNAYTVPDRYPLPRIDDILSDCAKGKIWGKIDMTNAFFQTRMHPDDIKYTACRTPFGLYEWTVMPMGLRNSPSTQQRCVTSALRHLIGHICHVYLDDIVIWSNSLEEHVKNVRSVLDALRANSLLCSMKKSALFCDEILFLGHKISRNGIEADPAKVDKILSWPIPRNSTEVRRFLGLVKFVAHYLSDLAQHTHILYPLTTKTADKHFPSWSTAHQTAFDSIKLLVTSRRCLTTINHDNLGSNKVFVTCDASIIGTGAVLSYGPSWSQSRPVAFDSQQYAPPQRHYPTHEQELLAIIRALRKWRPDLLGLHFEIYTDHKTLLNFDTQKDLSRRQARWMEFLSQYDYKINYVAGVLNTAADALSRLPHTSPSSSLPGDPLLIAATFLSSSASLFVPSHPLPSPHSASSDSSLSVASLVRLDAENTLLEEVRHGYLLDPFTVKLKDALRLHSTPPNSFPERDGLFFYHNRLVIPNHNNLRERLFYLAHDQLGHFGFDKSYANIRSSFYWPNMRSDLERSYVPSCEACQMNKSPTTKRAGPLHPLPIPDDRFSSVAIDFIGPLPDDNGFDFLATVTDRLGADVKLIPCKSSVTAEEFAQLFIDHWICDNGCPREIISDRDRRFVSKFWQSLTQILQINHICSSAFHPQTDGASERTNKTVLQCLRFFVDRNQKGWVSALPRVRFNIMSSVNASTSFSGFQLKSGFSPRPIPPPPSVPKNPADALSRAASIIQSFHDDVLQAKDNLLAAKIVQAHFANDYRSEDPGYKVGDRVWLNTSNCRRDYVHRGSGRAAKFMPRFDGPFFITKAYPESSSYTLDLPLSSSIHPTFHVSLLRPFIPNDDLKFPNRIRPNPEPVLVDGEFEHEIEKIIDERKRGRGKQYLVRWKHFSSTDDEWIPHAKLANNKALDDWERSSEPCL</sequence>
<dbReference type="InterPro" id="IPR041373">
    <property type="entry name" value="RT_RNaseH"/>
</dbReference>
<dbReference type="Proteomes" id="UP000629468">
    <property type="component" value="Unassembled WGS sequence"/>
</dbReference>
<dbReference type="InterPro" id="IPR036397">
    <property type="entry name" value="RNaseH_sf"/>
</dbReference>
<dbReference type="InterPro" id="IPR023780">
    <property type="entry name" value="Chromo_domain"/>
</dbReference>
<proteinExistence type="predicted"/>
<dbReference type="FunFam" id="1.10.340.70:FF:000001">
    <property type="entry name" value="Retrovirus-related Pol polyprotein from transposon gypsy-like Protein"/>
    <property type="match status" value="1"/>
</dbReference>
<dbReference type="Gene3D" id="3.10.10.10">
    <property type="entry name" value="HIV Type 1 Reverse Transcriptase, subunit A, domain 1"/>
    <property type="match status" value="1"/>
</dbReference>